<dbReference type="AlphaFoldDB" id="K3Z016"/>
<protein>
    <submittedName>
        <fullName evidence="2">Uncharacterized protein</fullName>
    </submittedName>
</protein>
<keyword evidence="3" id="KW-1185">Reference proteome</keyword>
<evidence type="ECO:0000256" key="1">
    <source>
        <dbReference type="SAM" id="MobiDB-lite"/>
    </source>
</evidence>
<dbReference type="EnsemblPlants" id="KQL30432">
    <property type="protein sequence ID" value="KQL30432"/>
    <property type="gene ID" value="SETIT_019877mg"/>
</dbReference>
<dbReference type="STRING" id="4555.K3Z016"/>
<sequence length="153" mass="16274">MEPITLLMDSFSLQLKNLVRRQNIAVSRFGPPKRDPRADPHHALARRAAGSLAISPDGSISAELSHPSRPRPLVLLLSILPLHALHLQIPNVLLAPPGRRAAWPDGARRRSSAGSPRGGGTAGTKRVRDHARLLEQGCAGRPLCASLPPAASA</sequence>
<evidence type="ECO:0000313" key="3">
    <source>
        <dbReference type="Proteomes" id="UP000004995"/>
    </source>
</evidence>
<organism evidence="2 3">
    <name type="scientific">Setaria italica</name>
    <name type="common">Foxtail millet</name>
    <name type="synonym">Panicum italicum</name>
    <dbReference type="NCBI Taxonomy" id="4555"/>
    <lineage>
        <taxon>Eukaryota</taxon>
        <taxon>Viridiplantae</taxon>
        <taxon>Streptophyta</taxon>
        <taxon>Embryophyta</taxon>
        <taxon>Tracheophyta</taxon>
        <taxon>Spermatophyta</taxon>
        <taxon>Magnoliopsida</taxon>
        <taxon>Liliopsida</taxon>
        <taxon>Poales</taxon>
        <taxon>Poaceae</taxon>
        <taxon>PACMAD clade</taxon>
        <taxon>Panicoideae</taxon>
        <taxon>Panicodae</taxon>
        <taxon>Paniceae</taxon>
        <taxon>Cenchrinae</taxon>
        <taxon>Setaria</taxon>
    </lineage>
</organism>
<name>K3Z016_SETIT</name>
<evidence type="ECO:0000313" key="2">
    <source>
        <dbReference type="EnsemblPlants" id="KQL30432"/>
    </source>
</evidence>
<dbReference type="EMBL" id="AGNK02000428">
    <property type="status" value="NOT_ANNOTATED_CDS"/>
    <property type="molecule type" value="Genomic_DNA"/>
</dbReference>
<reference evidence="3" key="1">
    <citation type="journal article" date="2012" name="Nat. Biotechnol.">
        <title>Reference genome sequence of the model plant Setaria.</title>
        <authorList>
            <person name="Bennetzen J.L."/>
            <person name="Schmutz J."/>
            <person name="Wang H."/>
            <person name="Percifield R."/>
            <person name="Hawkins J."/>
            <person name="Pontaroli A.C."/>
            <person name="Estep M."/>
            <person name="Feng L."/>
            <person name="Vaughn J.N."/>
            <person name="Grimwood J."/>
            <person name="Jenkins J."/>
            <person name="Barry K."/>
            <person name="Lindquist E."/>
            <person name="Hellsten U."/>
            <person name="Deshpande S."/>
            <person name="Wang X."/>
            <person name="Wu X."/>
            <person name="Mitros T."/>
            <person name="Triplett J."/>
            <person name="Yang X."/>
            <person name="Ye C.Y."/>
            <person name="Mauro-Herrera M."/>
            <person name="Wang L."/>
            <person name="Li P."/>
            <person name="Sharma M."/>
            <person name="Sharma R."/>
            <person name="Ronald P.C."/>
            <person name="Panaud O."/>
            <person name="Kellogg E.A."/>
            <person name="Brutnell T.P."/>
            <person name="Doust A.N."/>
            <person name="Tuskan G.A."/>
            <person name="Rokhsar D."/>
            <person name="Devos K.M."/>
        </authorList>
    </citation>
    <scope>NUCLEOTIDE SEQUENCE [LARGE SCALE GENOMIC DNA]</scope>
    <source>
        <strain evidence="3">cv. Yugu1</strain>
    </source>
</reference>
<accession>K3Z016</accession>
<dbReference type="Gramene" id="KQL30432">
    <property type="protein sequence ID" value="KQL30432"/>
    <property type="gene ID" value="SETIT_019877mg"/>
</dbReference>
<dbReference type="Proteomes" id="UP000004995">
    <property type="component" value="Unassembled WGS sequence"/>
</dbReference>
<dbReference type="InParanoid" id="K3Z016"/>
<proteinExistence type="predicted"/>
<dbReference type="HOGENOM" id="CLU_1716398_0_0_1"/>
<feature type="region of interest" description="Disordered" evidence="1">
    <location>
        <begin position="97"/>
        <end position="131"/>
    </location>
</feature>
<reference evidence="2" key="2">
    <citation type="submission" date="2018-08" db="UniProtKB">
        <authorList>
            <consortium name="EnsemblPlants"/>
        </authorList>
    </citation>
    <scope>IDENTIFICATION</scope>
    <source>
        <strain evidence="2">Yugu1</strain>
    </source>
</reference>